<gene>
    <name evidence="1" type="ORF">QE375_002046</name>
</gene>
<organism evidence="1 2">
    <name type="scientific">Microbacterium foliorum</name>
    <dbReference type="NCBI Taxonomy" id="104336"/>
    <lineage>
        <taxon>Bacteria</taxon>
        <taxon>Bacillati</taxon>
        <taxon>Actinomycetota</taxon>
        <taxon>Actinomycetes</taxon>
        <taxon>Micrococcales</taxon>
        <taxon>Microbacteriaceae</taxon>
        <taxon>Microbacterium</taxon>
    </lineage>
</organism>
<name>A0ABU1HR10_9MICO</name>
<accession>A0ABU1HR10</accession>
<reference evidence="1 2" key="1">
    <citation type="submission" date="2023-08" db="EMBL/GenBank/DDBJ databases">
        <title>Functional and genomic diversity of the sorghum phyllosphere microbiome.</title>
        <authorList>
            <person name="Shade A."/>
        </authorList>
    </citation>
    <scope>NUCLEOTIDE SEQUENCE [LARGE SCALE GENOMIC DNA]</scope>
    <source>
        <strain evidence="1 2">SORGH_AS_0445</strain>
    </source>
</reference>
<evidence type="ECO:0000313" key="2">
    <source>
        <dbReference type="Proteomes" id="UP001249291"/>
    </source>
</evidence>
<keyword evidence="2" id="KW-1185">Reference proteome</keyword>
<dbReference type="EMBL" id="JAVIZQ010000001">
    <property type="protein sequence ID" value="MDR6142492.1"/>
    <property type="molecule type" value="Genomic_DNA"/>
</dbReference>
<proteinExistence type="predicted"/>
<dbReference type="NCBIfam" id="NF041808">
    <property type="entry name" value="daptide_123"/>
    <property type="match status" value="1"/>
</dbReference>
<sequence>MSMHAAMPTLEFTELEAMEAPDDALDWTRGFAVGVIIGIIALT</sequence>
<dbReference type="Proteomes" id="UP001249291">
    <property type="component" value="Unassembled WGS sequence"/>
</dbReference>
<protein>
    <submittedName>
        <fullName evidence="1">Uncharacterized protein</fullName>
    </submittedName>
</protein>
<evidence type="ECO:0000313" key="1">
    <source>
        <dbReference type="EMBL" id="MDR6142492.1"/>
    </source>
</evidence>
<dbReference type="NCBIfam" id="NF041806">
    <property type="entry name" value="daptide_Mpa2"/>
    <property type="match status" value="1"/>
</dbReference>
<comment type="caution">
    <text evidence="1">The sequence shown here is derived from an EMBL/GenBank/DDBJ whole genome shotgun (WGS) entry which is preliminary data.</text>
</comment>